<dbReference type="AlphaFoldDB" id="A0A1F6E0Q9"/>
<dbReference type="EMBL" id="MFLN01000018">
    <property type="protein sequence ID" value="OGG67285.1"/>
    <property type="molecule type" value="Genomic_DNA"/>
</dbReference>
<evidence type="ECO:0000313" key="2">
    <source>
        <dbReference type="Proteomes" id="UP000178572"/>
    </source>
</evidence>
<reference evidence="1 2" key="1">
    <citation type="journal article" date="2016" name="Nat. Commun.">
        <title>Thousands of microbial genomes shed light on interconnected biogeochemical processes in an aquifer system.</title>
        <authorList>
            <person name="Anantharaman K."/>
            <person name="Brown C.T."/>
            <person name="Hug L.A."/>
            <person name="Sharon I."/>
            <person name="Castelle C.J."/>
            <person name="Probst A.J."/>
            <person name="Thomas B.C."/>
            <person name="Singh A."/>
            <person name="Wilkins M.J."/>
            <person name="Karaoz U."/>
            <person name="Brodie E.L."/>
            <person name="Williams K.H."/>
            <person name="Hubbard S.S."/>
            <person name="Banfield J.F."/>
        </authorList>
    </citation>
    <scope>NUCLEOTIDE SEQUENCE [LARGE SCALE GENOMIC DNA]</scope>
</reference>
<dbReference type="SUPFAM" id="SSF49503">
    <property type="entry name" value="Cupredoxins"/>
    <property type="match status" value="1"/>
</dbReference>
<dbReference type="Gene3D" id="2.60.40.420">
    <property type="entry name" value="Cupredoxins - blue copper proteins"/>
    <property type="match status" value="1"/>
</dbReference>
<dbReference type="Proteomes" id="UP000178572">
    <property type="component" value="Unassembled WGS sequence"/>
</dbReference>
<name>A0A1F6E0Q9_9BACT</name>
<dbReference type="InterPro" id="IPR008972">
    <property type="entry name" value="Cupredoxin"/>
</dbReference>
<evidence type="ECO:0000313" key="1">
    <source>
        <dbReference type="EMBL" id="OGG67285.1"/>
    </source>
</evidence>
<dbReference type="STRING" id="1798500.A3C21_00825"/>
<organism evidence="1 2">
    <name type="scientific">Candidatus Kaiserbacteria bacterium RIFCSPHIGHO2_02_FULL_59_21</name>
    <dbReference type="NCBI Taxonomy" id="1798500"/>
    <lineage>
        <taxon>Bacteria</taxon>
        <taxon>Candidatus Kaiseribacteriota</taxon>
    </lineage>
</organism>
<accession>A0A1F6E0Q9</accession>
<evidence type="ECO:0008006" key="3">
    <source>
        <dbReference type="Google" id="ProtNLM"/>
    </source>
</evidence>
<proteinExistence type="predicted"/>
<protein>
    <recommendedName>
        <fullName evidence="3">EfeO-type cupredoxin-like domain-containing protein</fullName>
    </recommendedName>
</protein>
<comment type="caution">
    <text evidence="1">The sequence shown here is derived from an EMBL/GenBank/DDBJ whole genome shotgun (WGS) entry which is preliminary data.</text>
</comment>
<gene>
    <name evidence="1" type="ORF">A3C21_00825</name>
</gene>
<sequence>MFSDLKGPIALLAILLGVLAALYLWFIVAGAPGKDASPIAEEFVPGSPSPEVRAQLEKSRGFEVLISYTDIGFEPSEAAINRGESVRFTNNSSHDLWVASEGTTQNPIYPGRSECGGSPFDSCRALAPREFWEFTFEESGTWLFRNNLDKEQSGAVRVQVK</sequence>